<dbReference type="CDD" id="cd06558">
    <property type="entry name" value="crotonase-like"/>
    <property type="match status" value="1"/>
</dbReference>
<name>A0A163MMF3_ABSGL</name>
<feature type="domain" description="Enoyl-CoA hydratase/isomerase" evidence="4">
    <location>
        <begin position="42"/>
        <end position="377"/>
    </location>
</feature>
<organism evidence="5">
    <name type="scientific">Absidia glauca</name>
    <name type="common">Pin mould</name>
    <dbReference type="NCBI Taxonomy" id="4829"/>
    <lineage>
        <taxon>Eukaryota</taxon>
        <taxon>Fungi</taxon>
        <taxon>Fungi incertae sedis</taxon>
        <taxon>Mucoromycota</taxon>
        <taxon>Mucoromycotina</taxon>
        <taxon>Mucoromycetes</taxon>
        <taxon>Mucorales</taxon>
        <taxon>Cunninghamellaceae</taxon>
        <taxon>Absidia</taxon>
    </lineage>
</organism>
<accession>A0A163MMF3</accession>
<dbReference type="InterPro" id="IPR018376">
    <property type="entry name" value="Enoyl-CoA_hyd/isom_CS"/>
</dbReference>
<dbReference type="GO" id="GO:0005739">
    <property type="term" value="C:mitochondrion"/>
    <property type="evidence" value="ECO:0007669"/>
    <property type="project" value="TreeGrafter"/>
</dbReference>
<dbReference type="Gene3D" id="3.90.226.10">
    <property type="entry name" value="2-enoyl-CoA Hydratase, Chain A, domain 1"/>
    <property type="match status" value="1"/>
</dbReference>
<dbReference type="PANTHER" id="PTHR43176:SF3">
    <property type="entry name" value="3-HYDROXYISOBUTYRYL-COA HYDROLASE, MITOCHONDRIAL"/>
    <property type="match status" value="1"/>
</dbReference>
<evidence type="ECO:0000256" key="1">
    <source>
        <dbReference type="ARBA" id="ARBA00001709"/>
    </source>
</evidence>
<evidence type="ECO:0000256" key="3">
    <source>
        <dbReference type="ARBA" id="ARBA00022801"/>
    </source>
</evidence>
<gene>
    <name evidence="5" type="primary">ABSGL_12237.1 scaffold 12718</name>
</gene>
<evidence type="ECO:0000313" key="6">
    <source>
        <dbReference type="Proteomes" id="UP000078561"/>
    </source>
</evidence>
<dbReference type="Proteomes" id="UP000078561">
    <property type="component" value="Unassembled WGS sequence"/>
</dbReference>
<dbReference type="EC" id="3.1.2.4" evidence="2"/>
<comment type="catalytic activity">
    <reaction evidence="1">
        <text>3-hydroxy-2-methylpropanoyl-CoA + H2O = 3-hydroxy-2-methylpropanoate + CoA + H(+)</text>
        <dbReference type="Rhea" id="RHEA:20888"/>
        <dbReference type="ChEBI" id="CHEBI:11805"/>
        <dbReference type="ChEBI" id="CHEBI:15377"/>
        <dbReference type="ChEBI" id="CHEBI:15378"/>
        <dbReference type="ChEBI" id="CHEBI:57287"/>
        <dbReference type="ChEBI" id="CHEBI:57340"/>
        <dbReference type="EC" id="3.1.2.4"/>
    </reaction>
</comment>
<dbReference type="FunCoup" id="A0A163MMF3">
    <property type="interactions" value="535"/>
</dbReference>
<dbReference type="PANTHER" id="PTHR43176">
    <property type="entry name" value="3-HYDROXYISOBUTYRYL-COA HYDROLASE-RELATED"/>
    <property type="match status" value="1"/>
</dbReference>
<keyword evidence="6" id="KW-1185">Reference proteome</keyword>
<protein>
    <recommendedName>
        <fullName evidence="2">3-hydroxyisobutyryl-CoA hydrolase</fullName>
        <ecNumber evidence="2">3.1.2.4</ecNumber>
    </recommendedName>
</protein>
<dbReference type="Pfam" id="PF16113">
    <property type="entry name" value="ECH_2"/>
    <property type="match status" value="1"/>
</dbReference>
<dbReference type="InterPro" id="IPR045004">
    <property type="entry name" value="ECH_dom"/>
</dbReference>
<proteinExistence type="predicted"/>
<evidence type="ECO:0000313" key="5">
    <source>
        <dbReference type="EMBL" id="SAM06349.1"/>
    </source>
</evidence>
<dbReference type="OrthoDB" id="1737613at2759"/>
<keyword evidence="3" id="KW-0378">Hydrolase</keyword>
<evidence type="ECO:0000259" key="4">
    <source>
        <dbReference type="Pfam" id="PF16113"/>
    </source>
</evidence>
<dbReference type="PROSITE" id="PS00166">
    <property type="entry name" value="ENOYL_COA_HYDRATASE"/>
    <property type="match status" value="1"/>
</dbReference>
<dbReference type="OMA" id="EMALYIG"/>
<dbReference type="STRING" id="4829.A0A163MMF3"/>
<dbReference type="SUPFAM" id="SSF52096">
    <property type="entry name" value="ClpP/crotonase"/>
    <property type="match status" value="1"/>
</dbReference>
<sequence length="492" mass="54840">MQRAKQRLNIVRQHFQHNSIVPPYHASTEDQDELLSSERDGVGRLTLNRPEKLNALSARMAQALLLKLQEWKDSDQVKLVLVQGVEPGRVFCAGADVKRIVDDVNQGDLERALQFFRVGYDTIYHTCALQIPYISIIDGIIMGGGVGISVHAPFRIATENTVLAMPETKIGFFPDVGSGFFLSRMDGQLGLYLGLTGQHLRAADVFYSGAATHYVPSARLAELERRLASLQSPVTHDQVNRTIESCTADLEHIPSFSLGYEIRDAIDRCFKFNSMKEIVAALQQETSKKTVTWAQETLGCLNAMCPMSLTVTLQHIRSATTLSLVQCLRRDFVLTQKFIIRPDMRQGVYQTLAQRRAQESPTQWSPATLDQVDEALTELEFFCTPSPHSLTIATPLDFVQYPYRHYMLPSEAEIKQVVVEASAAAAAASKAPVTMTMTQVGCYGMTTDQAVIYFSRQRNGKQGVRQKVTEVLARKTRIVPGPDGLASLEWIE</sequence>
<evidence type="ECO:0000256" key="2">
    <source>
        <dbReference type="ARBA" id="ARBA00011915"/>
    </source>
</evidence>
<dbReference type="EMBL" id="LT554584">
    <property type="protein sequence ID" value="SAM06349.1"/>
    <property type="molecule type" value="Genomic_DNA"/>
</dbReference>
<dbReference type="AlphaFoldDB" id="A0A163MMF3"/>
<reference evidence="5" key="1">
    <citation type="submission" date="2016-04" db="EMBL/GenBank/DDBJ databases">
        <authorList>
            <person name="Evans L.H."/>
            <person name="Alamgir A."/>
            <person name="Owens N."/>
            <person name="Weber N.D."/>
            <person name="Virtaneva K."/>
            <person name="Barbian K."/>
            <person name="Babar A."/>
            <person name="Rosenke K."/>
        </authorList>
    </citation>
    <scope>NUCLEOTIDE SEQUENCE [LARGE SCALE GENOMIC DNA]</scope>
    <source>
        <strain evidence="5">CBS 101.48</strain>
    </source>
</reference>
<dbReference type="GO" id="GO:0006574">
    <property type="term" value="P:L-valine catabolic process"/>
    <property type="evidence" value="ECO:0007669"/>
    <property type="project" value="TreeGrafter"/>
</dbReference>
<dbReference type="NCBIfam" id="NF004127">
    <property type="entry name" value="PRK05617.1"/>
    <property type="match status" value="1"/>
</dbReference>
<dbReference type="InParanoid" id="A0A163MMF3"/>
<dbReference type="InterPro" id="IPR032259">
    <property type="entry name" value="HIBYL-CoA-H"/>
</dbReference>
<dbReference type="InterPro" id="IPR029045">
    <property type="entry name" value="ClpP/crotonase-like_dom_sf"/>
</dbReference>
<dbReference type="GO" id="GO:0003860">
    <property type="term" value="F:3-hydroxyisobutyryl-CoA hydrolase activity"/>
    <property type="evidence" value="ECO:0007669"/>
    <property type="project" value="UniProtKB-EC"/>
</dbReference>